<feature type="compositionally biased region" description="Polar residues" evidence="1">
    <location>
        <begin position="96"/>
        <end position="109"/>
    </location>
</feature>
<gene>
    <name evidence="2" type="ORF">TL16_g07685</name>
</gene>
<accession>A0A9W7B045</accession>
<evidence type="ECO:0000256" key="1">
    <source>
        <dbReference type="SAM" id="MobiDB-lite"/>
    </source>
</evidence>
<evidence type="ECO:0000313" key="3">
    <source>
        <dbReference type="Proteomes" id="UP001162640"/>
    </source>
</evidence>
<protein>
    <submittedName>
        <fullName evidence="2">Uncharacterized protein</fullName>
    </submittedName>
</protein>
<proteinExistence type="predicted"/>
<comment type="caution">
    <text evidence="2">The sequence shown here is derived from an EMBL/GenBank/DDBJ whole genome shotgun (WGS) entry which is preliminary data.</text>
</comment>
<dbReference type="Proteomes" id="UP001162640">
    <property type="component" value="Unassembled WGS sequence"/>
</dbReference>
<name>A0A9W7B045_9STRA</name>
<feature type="compositionally biased region" description="Basic and acidic residues" evidence="1">
    <location>
        <begin position="115"/>
        <end position="127"/>
    </location>
</feature>
<feature type="region of interest" description="Disordered" evidence="1">
    <location>
        <begin position="82"/>
        <end position="162"/>
    </location>
</feature>
<evidence type="ECO:0000313" key="2">
    <source>
        <dbReference type="EMBL" id="GMH78143.1"/>
    </source>
</evidence>
<reference evidence="3" key="1">
    <citation type="journal article" date="2023" name="Commun. Biol.">
        <title>Genome analysis of Parmales, the sister group of diatoms, reveals the evolutionary specialization of diatoms from phago-mixotrophs to photoautotrophs.</title>
        <authorList>
            <person name="Ban H."/>
            <person name="Sato S."/>
            <person name="Yoshikawa S."/>
            <person name="Yamada K."/>
            <person name="Nakamura Y."/>
            <person name="Ichinomiya M."/>
            <person name="Sato N."/>
            <person name="Blanc-Mathieu R."/>
            <person name="Endo H."/>
            <person name="Kuwata A."/>
            <person name="Ogata H."/>
        </authorList>
    </citation>
    <scope>NUCLEOTIDE SEQUENCE [LARGE SCALE GENOMIC DNA]</scope>
</reference>
<sequence>MSQVWTTGGGNHANMLNLKDKRDIWNTVYSEESEHKEFRMNIEILNIMMESIEREQINSVHIKWDTSVTQWIRAEQIKGKYDLNTPRANRRRANESKPNTTSTAHSYVSKNVKKEKKEEKEETEERKPKPKPLKPTNAPPAAASIESSSEDEKEKGDPRTVKTAVSRWVNENKSIAPYVVFRLKYLMSLAAANKLKFNGKINLYSLCGGIGTEIYALPSN</sequence>
<feature type="compositionally biased region" description="Basic and acidic residues" evidence="1">
    <location>
        <begin position="150"/>
        <end position="160"/>
    </location>
</feature>
<organism evidence="2 3">
    <name type="scientific">Triparma laevis f. inornata</name>
    <dbReference type="NCBI Taxonomy" id="1714386"/>
    <lineage>
        <taxon>Eukaryota</taxon>
        <taxon>Sar</taxon>
        <taxon>Stramenopiles</taxon>
        <taxon>Ochrophyta</taxon>
        <taxon>Bolidophyceae</taxon>
        <taxon>Parmales</taxon>
        <taxon>Triparmaceae</taxon>
        <taxon>Triparma</taxon>
    </lineage>
</organism>
<dbReference type="EMBL" id="BLQM01000245">
    <property type="protein sequence ID" value="GMH78143.1"/>
    <property type="molecule type" value="Genomic_DNA"/>
</dbReference>
<dbReference type="AlphaFoldDB" id="A0A9W7B045"/>